<accession>A0A855EIE8</accession>
<reference evidence="2" key="1">
    <citation type="submission" date="2017-09" db="EMBL/GenBank/DDBJ databases">
        <title>FDA dAtabase for Regulatory Grade micrObial Sequences (FDA-ARGOS): Supporting development and validation of Infectious Disease Dx tests.</title>
        <authorList>
            <person name="Minogue T."/>
            <person name="Wolcott M."/>
            <person name="Wasieloski L."/>
            <person name="Aguilar W."/>
            <person name="Moore D."/>
            <person name="Tallon L."/>
            <person name="Sadzewicz L."/>
            <person name="Ott S."/>
            <person name="Zhao X."/>
            <person name="Nagaraj S."/>
            <person name="Vavikolanu K."/>
            <person name="Aluvathingal J."/>
            <person name="Nadendla S."/>
            <person name="Sichtig H."/>
        </authorList>
    </citation>
    <scope>NUCLEOTIDE SEQUENCE [LARGE SCALE GENOMIC DNA]</scope>
    <source>
        <strain evidence="2">FDAARGOS_404</strain>
    </source>
</reference>
<gene>
    <name evidence="1" type="ORF">CRX53_07090</name>
</gene>
<proteinExistence type="predicted"/>
<comment type="caution">
    <text evidence="1">The sequence shown here is derived from an EMBL/GenBank/DDBJ whole genome shotgun (WGS) entry which is preliminary data.</text>
</comment>
<dbReference type="Proteomes" id="UP000222768">
    <property type="component" value="Unassembled WGS sequence"/>
</dbReference>
<evidence type="ECO:0000313" key="1">
    <source>
        <dbReference type="EMBL" id="PHH03753.1"/>
    </source>
</evidence>
<sequence>MTKTNAQQALPFRRPDAKGNKEITMIDYARNPVRQQAIRLNIVEVLIRKFCYFMAQKGNPEFNA</sequence>
<evidence type="ECO:0000313" key="2">
    <source>
        <dbReference type="Proteomes" id="UP000222768"/>
    </source>
</evidence>
<name>A0A855EIE8_9ENTR</name>
<protein>
    <submittedName>
        <fullName evidence="1">Uncharacterized protein</fullName>
    </submittedName>
</protein>
<dbReference type="EMBL" id="PDLK01000002">
    <property type="protein sequence ID" value="PHH03753.1"/>
    <property type="molecule type" value="Genomic_DNA"/>
</dbReference>
<organism evidence="1 2">
    <name type="scientific">Leclercia adecarboxylata</name>
    <dbReference type="NCBI Taxonomy" id="83655"/>
    <lineage>
        <taxon>Bacteria</taxon>
        <taxon>Pseudomonadati</taxon>
        <taxon>Pseudomonadota</taxon>
        <taxon>Gammaproteobacteria</taxon>
        <taxon>Enterobacterales</taxon>
        <taxon>Enterobacteriaceae</taxon>
        <taxon>Leclercia</taxon>
    </lineage>
</organism>
<dbReference type="AlphaFoldDB" id="A0A855EIE8"/>
<dbReference type="RefSeq" id="WP_032617601.1">
    <property type="nucleotide sequence ID" value="NZ_CP083630.1"/>
</dbReference>